<dbReference type="InterPro" id="IPR011051">
    <property type="entry name" value="RmlC_Cupin_sf"/>
</dbReference>
<dbReference type="Pfam" id="PF02678">
    <property type="entry name" value="Pirin"/>
    <property type="match status" value="1"/>
</dbReference>
<dbReference type="AlphaFoldDB" id="A0A165DDT0"/>
<dbReference type="PANTHER" id="PTHR43212:SF3">
    <property type="entry name" value="QUERCETIN 2,3-DIOXYGENASE"/>
    <property type="match status" value="1"/>
</dbReference>
<organism evidence="5 6">
    <name type="scientific">Exidia glandulosa HHB12029</name>
    <dbReference type="NCBI Taxonomy" id="1314781"/>
    <lineage>
        <taxon>Eukaryota</taxon>
        <taxon>Fungi</taxon>
        <taxon>Dikarya</taxon>
        <taxon>Basidiomycota</taxon>
        <taxon>Agaricomycotina</taxon>
        <taxon>Agaricomycetes</taxon>
        <taxon>Auriculariales</taxon>
        <taxon>Exidiaceae</taxon>
        <taxon>Exidia</taxon>
    </lineage>
</organism>
<feature type="domain" description="Quercetin 2,3-dioxygenase C-terminal cupin" evidence="4">
    <location>
        <begin position="219"/>
        <end position="310"/>
    </location>
</feature>
<dbReference type="InterPro" id="IPR003829">
    <property type="entry name" value="Pirin_N_dom"/>
</dbReference>
<evidence type="ECO:0000256" key="1">
    <source>
        <dbReference type="ARBA" id="ARBA00008416"/>
    </source>
</evidence>
<proteinExistence type="inferred from homology"/>
<protein>
    <submittedName>
        <fullName evidence="5">RmlC-like cupin</fullName>
    </submittedName>
</protein>
<dbReference type="EMBL" id="KV426231">
    <property type="protein sequence ID" value="KZV84308.1"/>
    <property type="molecule type" value="Genomic_DNA"/>
</dbReference>
<dbReference type="PANTHER" id="PTHR43212">
    <property type="entry name" value="QUERCETIN 2,3-DIOXYGENASE"/>
    <property type="match status" value="1"/>
</dbReference>
<dbReference type="InParanoid" id="A0A165DDT0"/>
<gene>
    <name evidence="5" type="ORF">EXIGLDRAFT_682946</name>
</gene>
<feature type="domain" description="Pirin N-terminal" evidence="3">
    <location>
        <begin position="78"/>
        <end position="172"/>
    </location>
</feature>
<accession>A0A165DDT0</accession>
<evidence type="ECO:0000313" key="6">
    <source>
        <dbReference type="Proteomes" id="UP000077266"/>
    </source>
</evidence>
<dbReference type="OrthoDB" id="10261807at2759"/>
<dbReference type="InterPro" id="IPR014710">
    <property type="entry name" value="RmlC-like_jellyroll"/>
</dbReference>
<dbReference type="SUPFAM" id="SSF51182">
    <property type="entry name" value="RmlC-like cupins"/>
    <property type="match status" value="1"/>
</dbReference>
<dbReference type="InterPro" id="IPR041602">
    <property type="entry name" value="Quercetinase_C"/>
</dbReference>
<evidence type="ECO:0000259" key="4">
    <source>
        <dbReference type="Pfam" id="PF17954"/>
    </source>
</evidence>
<evidence type="ECO:0000256" key="2">
    <source>
        <dbReference type="RuleBase" id="RU003457"/>
    </source>
</evidence>
<dbReference type="Proteomes" id="UP000077266">
    <property type="component" value="Unassembled WGS sequence"/>
</dbReference>
<name>A0A165DDT0_EXIGL</name>
<reference evidence="5 6" key="1">
    <citation type="journal article" date="2016" name="Mol. Biol. Evol.">
        <title>Comparative Genomics of Early-Diverging Mushroom-Forming Fungi Provides Insights into the Origins of Lignocellulose Decay Capabilities.</title>
        <authorList>
            <person name="Nagy L.G."/>
            <person name="Riley R."/>
            <person name="Tritt A."/>
            <person name="Adam C."/>
            <person name="Daum C."/>
            <person name="Floudas D."/>
            <person name="Sun H."/>
            <person name="Yadav J.S."/>
            <person name="Pangilinan J."/>
            <person name="Larsson K.H."/>
            <person name="Matsuura K."/>
            <person name="Barry K."/>
            <person name="Labutti K."/>
            <person name="Kuo R."/>
            <person name="Ohm R.A."/>
            <person name="Bhattacharya S.S."/>
            <person name="Shirouzu T."/>
            <person name="Yoshinaga Y."/>
            <person name="Martin F.M."/>
            <person name="Grigoriev I.V."/>
            <person name="Hibbett D.S."/>
        </authorList>
    </citation>
    <scope>NUCLEOTIDE SEQUENCE [LARGE SCALE GENOMIC DNA]</scope>
    <source>
        <strain evidence="5 6">HHB12029</strain>
    </source>
</reference>
<sequence>MRTKALLPGICLLNSSLNHPPPLAFSQCLSTMASSKPTVLPLRNEQRNNEELSWLQAFQTWLPHRQPSLPSSLRAYGTLQILNEDRIKAGGGFPLHPHRDFEIFTYLVSGELEHRDSMGNVEIIKRGEIQLTSAGTGIRHSEMGHEDKVQHHFCHFLLVLKASQPVHMIQIWTLPNRRSLAPKYFTRTFKDEDKIDKLLLVVAPIGTKDVVNDRFGSGPAPVNSPVELRATLLSPGKTVSHPLPPSPRRCYIHFIQSSGYHPGRATAGFVHVNGETELHEGDGAFVWGDGTELVLENTGDIRAEILVFDVE</sequence>
<dbReference type="Gene3D" id="2.60.120.10">
    <property type="entry name" value="Jelly Rolls"/>
    <property type="match status" value="2"/>
</dbReference>
<comment type="similarity">
    <text evidence="1 2">Belongs to the pirin family.</text>
</comment>
<dbReference type="InterPro" id="IPR012093">
    <property type="entry name" value="Pirin"/>
</dbReference>
<evidence type="ECO:0000259" key="3">
    <source>
        <dbReference type="Pfam" id="PF02678"/>
    </source>
</evidence>
<evidence type="ECO:0000313" key="5">
    <source>
        <dbReference type="EMBL" id="KZV84308.1"/>
    </source>
</evidence>
<dbReference type="Pfam" id="PF17954">
    <property type="entry name" value="Pirin_C_2"/>
    <property type="match status" value="1"/>
</dbReference>
<keyword evidence="6" id="KW-1185">Reference proteome</keyword>
<dbReference type="STRING" id="1314781.A0A165DDT0"/>